<comment type="caution">
    <text evidence="4">The sequence shown here is derived from an EMBL/GenBank/DDBJ whole genome shotgun (WGS) entry which is preliminary data.</text>
</comment>
<dbReference type="PIRSF" id="PIRSF007487">
    <property type="entry name" value="Competence-induced_CoiA_bac"/>
    <property type="match status" value="1"/>
</dbReference>
<dbReference type="InterPro" id="IPR010330">
    <property type="entry name" value="CoiA_nuc"/>
</dbReference>
<evidence type="ECO:0000259" key="3">
    <source>
        <dbReference type="Pfam" id="PF25166"/>
    </source>
</evidence>
<keyword evidence="5" id="KW-1185">Reference proteome</keyword>
<organism evidence="4 5">
    <name type="scientific">Oceanobacillus halophilus</name>
    <dbReference type="NCBI Taxonomy" id="930130"/>
    <lineage>
        <taxon>Bacteria</taxon>
        <taxon>Bacillati</taxon>
        <taxon>Bacillota</taxon>
        <taxon>Bacilli</taxon>
        <taxon>Bacillales</taxon>
        <taxon>Bacillaceae</taxon>
        <taxon>Oceanobacillus</taxon>
    </lineage>
</organism>
<feature type="domain" description="Competence protein CoiA nuclease-like" evidence="1">
    <location>
        <begin position="68"/>
        <end position="225"/>
    </location>
</feature>
<feature type="domain" description="Competence protein CoiA-like N-terminal" evidence="2">
    <location>
        <begin position="15"/>
        <end position="63"/>
    </location>
</feature>
<feature type="domain" description="Competence protein CoiA C-terminal" evidence="3">
    <location>
        <begin position="235"/>
        <end position="376"/>
    </location>
</feature>
<dbReference type="Pfam" id="PF25164">
    <property type="entry name" value="CoiA_N"/>
    <property type="match status" value="1"/>
</dbReference>
<evidence type="ECO:0000259" key="2">
    <source>
        <dbReference type="Pfam" id="PF25164"/>
    </source>
</evidence>
<evidence type="ECO:0008006" key="6">
    <source>
        <dbReference type="Google" id="ProtNLM"/>
    </source>
</evidence>
<dbReference type="RefSeq" id="WP_121204625.1">
    <property type="nucleotide sequence ID" value="NZ_RBZP01000009.1"/>
</dbReference>
<dbReference type="OrthoDB" id="3784230at2"/>
<dbReference type="AlphaFoldDB" id="A0A495A3B2"/>
<evidence type="ECO:0000259" key="1">
    <source>
        <dbReference type="Pfam" id="PF06054"/>
    </source>
</evidence>
<dbReference type="Proteomes" id="UP000269301">
    <property type="component" value="Unassembled WGS sequence"/>
</dbReference>
<dbReference type="Pfam" id="PF06054">
    <property type="entry name" value="CoiA_nuc"/>
    <property type="match status" value="1"/>
</dbReference>
<proteinExistence type="predicted"/>
<dbReference type="Pfam" id="PF25166">
    <property type="entry name" value="CoiA_C"/>
    <property type="match status" value="1"/>
</dbReference>
<evidence type="ECO:0000313" key="4">
    <source>
        <dbReference type="EMBL" id="RKQ32629.1"/>
    </source>
</evidence>
<sequence length="397" mass="46908">MLQAKLKNGHVLTLAKLTVSEIQEFKEKKEAFFCPTCMKPVMIKAGPKMIPHFAHYSSENCPSQEGGEGTYHEQGKLLLFNWLKSQNLNVELEAYISSIQQRPDILLTINNKKIAIEYQCARLKVDQVQKRNKGYLKAGIVPIWILGANRFQRQTGNHIKLDSFTQQFIHRFTPELPTILYYFCPHTHQLISVQDLFFTRGNQALGKFYIKHINQSQFTDLFKMKRFSKHELMKRWKKEKERFRTWPRRKIYGSELAWHQWLYLNKMHIELLPSIVYLPIPSQYLMRTPLWNWQSRICMDFLSPLPVGAEFSILSVNFLLRNQLQSSSTFPLIQSSHHPIKQYFQLLTYLEIIQPTTEFTYKKLQSIQLHSNIHDALKQDEMVLNKIIHKRTNKIQA</sequence>
<dbReference type="InterPro" id="IPR021176">
    <property type="entry name" value="Competence-induced_CoiA"/>
</dbReference>
<dbReference type="InterPro" id="IPR057252">
    <property type="entry name" value="CoiA_C"/>
</dbReference>
<accession>A0A495A3B2</accession>
<dbReference type="InterPro" id="IPR057253">
    <property type="entry name" value="CoiA-like_N"/>
</dbReference>
<name>A0A495A3B2_9BACI</name>
<dbReference type="EMBL" id="RBZP01000009">
    <property type="protein sequence ID" value="RKQ32629.1"/>
    <property type="molecule type" value="Genomic_DNA"/>
</dbReference>
<gene>
    <name evidence="4" type="ORF">D8M06_11870</name>
</gene>
<protein>
    <recommendedName>
        <fullName evidence="6">Competence protein CoiA</fullName>
    </recommendedName>
</protein>
<reference evidence="4 5" key="1">
    <citation type="journal article" date="2016" name="Int. J. Syst. Evol. Microbiol.">
        <title>Oceanobacillus halophilus sp. nov., a novel moderately halophilic bacterium from a hypersaline lake.</title>
        <authorList>
            <person name="Amoozegar M.A."/>
            <person name="Bagheri M."/>
            <person name="Makhdoumi A."/>
            <person name="Nikou M.M."/>
            <person name="Fazeli S.A.S."/>
            <person name="Schumann P."/>
            <person name="Sproer C."/>
            <person name="Sanchez-Porro C."/>
            <person name="Ventosa A."/>
        </authorList>
    </citation>
    <scope>NUCLEOTIDE SEQUENCE [LARGE SCALE GENOMIC DNA]</scope>
    <source>
        <strain evidence="4 5">DSM 23996</strain>
    </source>
</reference>
<evidence type="ECO:0000313" key="5">
    <source>
        <dbReference type="Proteomes" id="UP000269301"/>
    </source>
</evidence>